<dbReference type="InterPro" id="IPR011034">
    <property type="entry name" value="Formyl_transferase-like_C_sf"/>
</dbReference>
<dbReference type="InterPro" id="IPR005794">
    <property type="entry name" value="Fmt"/>
</dbReference>
<feature type="domain" description="Formyl transferase N-terminal" evidence="6">
    <location>
        <begin position="1"/>
        <end position="180"/>
    </location>
</feature>
<dbReference type="eggNOG" id="COG0223">
    <property type="taxonomic scope" value="Bacteria"/>
</dbReference>
<evidence type="ECO:0000256" key="2">
    <source>
        <dbReference type="ARBA" id="ARBA00012261"/>
    </source>
</evidence>
<dbReference type="RefSeq" id="WP_013178186.1">
    <property type="nucleotide sequence ID" value="NC_014221.1"/>
</dbReference>
<evidence type="ECO:0000313" key="8">
    <source>
        <dbReference type="EMBL" id="ADI14819.1"/>
    </source>
</evidence>
<evidence type="ECO:0000256" key="5">
    <source>
        <dbReference type="HAMAP-Rule" id="MF_00182"/>
    </source>
</evidence>
<comment type="similarity">
    <text evidence="1 5">Belongs to the Fmt family.</text>
</comment>
<dbReference type="NCBIfam" id="TIGR00460">
    <property type="entry name" value="fmt"/>
    <property type="match status" value="1"/>
</dbReference>
<evidence type="ECO:0000313" key="9">
    <source>
        <dbReference type="Proteomes" id="UP000000379"/>
    </source>
</evidence>
<feature type="binding site" evidence="5">
    <location>
        <begin position="109"/>
        <end position="112"/>
    </location>
    <ligand>
        <name>(6S)-5,6,7,8-tetrahydrofolate</name>
        <dbReference type="ChEBI" id="CHEBI:57453"/>
    </ligand>
</feature>
<evidence type="ECO:0000256" key="1">
    <source>
        <dbReference type="ARBA" id="ARBA00010699"/>
    </source>
</evidence>
<dbReference type="PANTHER" id="PTHR11138:SF5">
    <property type="entry name" value="METHIONYL-TRNA FORMYLTRANSFERASE, MITOCHONDRIAL"/>
    <property type="match status" value="1"/>
</dbReference>
<dbReference type="HAMAP" id="MF_00182">
    <property type="entry name" value="Formyl_trans"/>
    <property type="match status" value="1"/>
</dbReference>
<dbReference type="KEGG" id="tra:Trad_1701"/>
<dbReference type="InterPro" id="IPR044135">
    <property type="entry name" value="Met-tRNA-FMT_C"/>
</dbReference>
<dbReference type="PANTHER" id="PTHR11138">
    <property type="entry name" value="METHIONYL-TRNA FORMYLTRANSFERASE"/>
    <property type="match status" value="1"/>
</dbReference>
<reference evidence="8 9" key="2">
    <citation type="journal article" date="2011" name="Stand. Genomic Sci.">
        <title>Complete genome sequence of Truepera radiovictrix type strain (RQ-24).</title>
        <authorList>
            <person name="Ivanova N."/>
            <person name="Rohde C."/>
            <person name="Munk C."/>
            <person name="Nolan M."/>
            <person name="Lucas S."/>
            <person name="Del Rio T.G."/>
            <person name="Tice H."/>
            <person name="Deshpande S."/>
            <person name="Cheng J.F."/>
            <person name="Tapia R."/>
            <person name="Han C."/>
            <person name="Goodwin L."/>
            <person name="Pitluck S."/>
            <person name="Liolios K."/>
            <person name="Mavromatis K."/>
            <person name="Mikhailova N."/>
            <person name="Pati A."/>
            <person name="Chen A."/>
            <person name="Palaniappan K."/>
            <person name="Land M."/>
            <person name="Hauser L."/>
            <person name="Chang Y.J."/>
            <person name="Jeffries C.D."/>
            <person name="Brambilla E."/>
            <person name="Rohde M."/>
            <person name="Goker M."/>
            <person name="Tindall B.J."/>
            <person name="Woyke T."/>
            <person name="Bristow J."/>
            <person name="Eisen J.A."/>
            <person name="Markowitz V."/>
            <person name="Hugenholtz P."/>
            <person name="Kyrpides N.C."/>
            <person name="Klenk H.P."/>
            <person name="Lapidus A."/>
        </authorList>
    </citation>
    <scope>NUCLEOTIDE SEQUENCE [LARGE SCALE GENOMIC DNA]</scope>
    <source>
        <strain evidence="9">DSM 17093 / CIP 108686 / LMG 22925 / RQ-24</strain>
    </source>
</reference>
<accession>D7CQ35</accession>
<dbReference type="HOGENOM" id="CLU_033347_1_2_0"/>
<dbReference type="EMBL" id="CP002049">
    <property type="protein sequence ID" value="ADI14819.1"/>
    <property type="molecule type" value="Genomic_DNA"/>
</dbReference>
<feature type="domain" description="Formyl transferase C-terminal" evidence="7">
    <location>
        <begin position="204"/>
        <end position="302"/>
    </location>
</feature>
<dbReference type="STRING" id="649638.Trad_1701"/>
<dbReference type="InterPro" id="IPR005793">
    <property type="entry name" value="Formyl_trans_C"/>
</dbReference>
<dbReference type="AlphaFoldDB" id="D7CQ35"/>
<dbReference type="SUPFAM" id="SSF53328">
    <property type="entry name" value="Formyltransferase"/>
    <property type="match status" value="1"/>
</dbReference>
<evidence type="ECO:0000259" key="6">
    <source>
        <dbReference type="Pfam" id="PF00551"/>
    </source>
</evidence>
<dbReference type="Pfam" id="PF00551">
    <property type="entry name" value="Formyl_trans_N"/>
    <property type="match status" value="1"/>
</dbReference>
<reference evidence="9" key="1">
    <citation type="submission" date="2010-05" db="EMBL/GenBank/DDBJ databases">
        <title>The complete genome of Truepera radiovictris DSM 17093.</title>
        <authorList>
            <consortium name="US DOE Joint Genome Institute (JGI-PGF)"/>
            <person name="Lucas S."/>
            <person name="Copeland A."/>
            <person name="Lapidus A."/>
            <person name="Glavina del Rio T."/>
            <person name="Dalin E."/>
            <person name="Tice H."/>
            <person name="Bruce D."/>
            <person name="Goodwin L."/>
            <person name="Pitluck S."/>
            <person name="Kyrpides N."/>
            <person name="Mavromatis K."/>
            <person name="Ovchinnikova G."/>
            <person name="Munk A.C."/>
            <person name="Detter J.C."/>
            <person name="Han C."/>
            <person name="Tapia R."/>
            <person name="Land M."/>
            <person name="Hauser L."/>
            <person name="Markowitz V."/>
            <person name="Cheng J.-F."/>
            <person name="Hugenholtz P."/>
            <person name="Woyke T."/>
            <person name="Wu D."/>
            <person name="Tindall B."/>
            <person name="Pomrenke H.G."/>
            <person name="Brambilla E."/>
            <person name="Klenk H.-P."/>
            <person name="Eisen J.A."/>
        </authorList>
    </citation>
    <scope>NUCLEOTIDE SEQUENCE [LARGE SCALE GENOMIC DNA]</scope>
    <source>
        <strain evidence="9">DSM 17093 / CIP 108686 / LMG 22925 / RQ-24</strain>
    </source>
</reference>
<dbReference type="GO" id="GO:0005829">
    <property type="term" value="C:cytosol"/>
    <property type="evidence" value="ECO:0007669"/>
    <property type="project" value="TreeGrafter"/>
</dbReference>
<dbReference type="Pfam" id="PF02911">
    <property type="entry name" value="Formyl_trans_C"/>
    <property type="match status" value="1"/>
</dbReference>
<dbReference type="SUPFAM" id="SSF50486">
    <property type="entry name" value="FMT C-terminal domain-like"/>
    <property type="match status" value="1"/>
</dbReference>
<dbReference type="InterPro" id="IPR041711">
    <property type="entry name" value="Met-tRNA-FMT_N"/>
</dbReference>
<dbReference type="CDD" id="cd08704">
    <property type="entry name" value="Met_tRNA_FMT_C"/>
    <property type="match status" value="1"/>
</dbReference>
<dbReference type="InterPro" id="IPR036477">
    <property type="entry name" value="Formyl_transf_N_sf"/>
</dbReference>
<dbReference type="Gene3D" id="3.40.50.12230">
    <property type="match status" value="1"/>
</dbReference>
<protein>
    <recommendedName>
        <fullName evidence="2 5">Methionyl-tRNA formyltransferase</fullName>
        <ecNumber evidence="2 5">2.1.2.9</ecNumber>
    </recommendedName>
</protein>
<evidence type="ECO:0000256" key="3">
    <source>
        <dbReference type="ARBA" id="ARBA00022679"/>
    </source>
</evidence>
<keyword evidence="4 5" id="KW-0648">Protein biosynthesis</keyword>
<sequence>MRVALFGSPAFALPTLEALLQRHEVALVVAQPDKPAGRGYKLTPPPVAQRARELGLRLEQPARLKGNAAFLELVRGLGLDVAVTAAYGKILPQALLDAPKHGFLNVHASLLPKYRGAAPIQWALIEGETETGVSIMQTEAGLDTGPVRLQRRLGVAPDDTAVTLFTRLAELGADALTEALAALEAGTLPSAPQDEARATYAPLLTKADGRVRWEDAAAAIYNRYRGVFAWPGSWTPHRGGTLKILEMSPVSAPAAARGAPGTVLAVGAEGVTVAAGEGAVLLRAVQPAGRGKMDARAWAGGYGVRVGERLGCAATAAEAAGGARG</sequence>
<keyword evidence="9" id="KW-1185">Reference proteome</keyword>
<organism evidence="8 9">
    <name type="scientific">Truepera radiovictrix (strain DSM 17093 / CIP 108686 / LMG 22925 / RQ-24)</name>
    <dbReference type="NCBI Taxonomy" id="649638"/>
    <lineage>
        <taxon>Bacteria</taxon>
        <taxon>Thermotogati</taxon>
        <taxon>Deinococcota</taxon>
        <taxon>Deinococci</taxon>
        <taxon>Trueperales</taxon>
        <taxon>Trueperaceae</taxon>
        <taxon>Truepera</taxon>
    </lineage>
</organism>
<proteinExistence type="inferred from homology"/>
<comment type="catalytic activity">
    <reaction evidence="5">
        <text>L-methionyl-tRNA(fMet) + (6R)-10-formyltetrahydrofolate = N-formyl-L-methionyl-tRNA(fMet) + (6S)-5,6,7,8-tetrahydrofolate + H(+)</text>
        <dbReference type="Rhea" id="RHEA:24380"/>
        <dbReference type="Rhea" id="RHEA-COMP:9952"/>
        <dbReference type="Rhea" id="RHEA-COMP:9953"/>
        <dbReference type="ChEBI" id="CHEBI:15378"/>
        <dbReference type="ChEBI" id="CHEBI:57453"/>
        <dbReference type="ChEBI" id="CHEBI:78530"/>
        <dbReference type="ChEBI" id="CHEBI:78844"/>
        <dbReference type="ChEBI" id="CHEBI:195366"/>
        <dbReference type="EC" id="2.1.2.9"/>
    </reaction>
</comment>
<dbReference type="EC" id="2.1.2.9" evidence="2 5"/>
<evidence type="ECO:0000259" key="7">
    <source>
        <dbReference type="Pfam" id="PF02911"/>
    </source>
</evidence>
<evidence type="ECO:0000256" key="4">
    <source>
        <dbReference type="ARBA" id="ARBA00022917"/>
    </source>
</evidence>
<comment type="function">
    <text evidence="5">Attaches a formyl group to the free amino group of methionyl-tRNA(fMet). The formyl group appears to play a dual role in the initiator identity of N-formylmethionyl-tRNA by promoting its recognition by IF2 and preventing the misappropriation of this tRNA by the elongation apparatus.</text>
</comment>
<dbReference type="OrthoDB" id="9802815at2"/>
<dbReference type="CDD" id="cd08646">
    <property type="entry name" value="FMT_core_Met-tRNA-FMT_N"/>
    <property type="match status" value="1"/>
</dbReference>
<dbReference type="Proteomes" id="UP000000379">
    <property type="component" value="Chromosome"/>
</dbReference>
<dbReference type="GO" id="GO:0004479">
    <property type="term" value="F:methionyl-tRNA formyltransferase activity"/>
    <property type="evidence" value="ECO:0007669"/>
    <property type="project" value="UniProtKB-UniRule"/>
</dbReference>
<keyword evidence="3 5" id="KW-0808">Transferase</keyword>
<name>D7CQ35_TRURR</name>
<dbReference type="InterPro" id="IPR002376">
    <property type="entry name" value="Formyl_transf_N"/>
</dbReference>
<gene>
    <name evidence="5" type="primary">fmt</name>
    <name evidence="8" type="ordered locus">Trad_1701</name>
</gene>